<evidence type="ECO:0000256" key="6">
    <source>
        <dbReference type="HAMAP-Rule" id="MF_00065"/>
    </source>
</evidence>
<feature type="region of interest" description="Disordered" evidence="8">
    <location>
        <begin position="177"/>
        <end position="202"/>
    </location>
</feature>
<keyword evidence="4 6" id="KW-0547">Nucleotide-binding</keyword>
<evidence type="ECO:0000256" key="7">
    <source>
        <dbReference type="RuleBase" id="RU004347"/>
    </source>
</evidence>
<dbReference type="InterPro" id="IPR027417">
    <property type="entry name" value="P-loop_NTPase"/>
</dbReference>
<protein>
    <recommendedName>
        <fullName evidence="2 6">Adenylyl-sulfate kinase</fullName>
        <ecNumber evidence="2 6">2.7.1.25</ecNumber>
    </recommendedName>
    <alternativeName>
        <fullName evidence="6">APS kinase</fullName>
    </alternativeName>
    <alternativeName>
        <fullName evidence="6">ATP adenosine-5'-phosphosulfate 3'-phosphotransferase</fullName>
    </alternativeName>
    <alternativeName>
        <fullName evidence="6">Adenosine-5'-phosphosulfate kinase</fullName>
    </alternativeName>
</protein>
<feature type="domain" description="APS kinase" evidence="9">
    <location>
        <begin position="6"/>
        <end position="156"/>
    </location>
</feature>
<comment type="similarity">
    <text evidence="6 7">Belongs to the APS kinase family.</text>
</comment>
<dbReference type="SUPFAM" id="SSF52540">
    <property type="entry name" value="P-loop containing nucleoside triphosphate hydrolases"/>
    <property type="match status" value="1"/>
</dbReference>
<feature type="binding site" evidence="6">
    <location>
        <begin position="13"/>
        <end position="20"/>
    </location>
    <ligand>
        <name>ATP</name>
        <dbReference type="ChEBI" id="CHEBI:30616"/>
    </ligand>
</feature>
<dbReference type="Pfam" id="PF01583">
    <property type="entry name" value="APS_kinase"/>
    <property type="match status" value="1"/>
</dbReference>
<dbReference type="GO" id="GO:0004781">
    <property type="term" value="F:sulfate adenylyltransferase (ATP) activity"/>
    <property type="evidence" value="ECO:0007669"/>
    <property type="project" value="TreeGrafter"/>
</dbReference>
<dbReference type="Proteomes" id="UP000000849">
    <property type="component" value="Chromosome"/>
</dbReference>
<dbReference type="UniPathway" id="UPA00140">
    <property type="reaction ID" value="UER00205"/>
</dbReference>
<keyword evidence="6 7" id="KW-0418">Kinase</keyword>
<dbReference type="InterPro" id="IPR002891">
    <property type="entry name" value="APS"/>
</dbReference>
<feature type="compositionally biased region" description="Basic residues" evidence="8">
    <location>
        <begin position="178"/>
        <end position="190"/>
    </location>
</feature>
<dbReference type="GO" id="GO:0005737">
    <property type="term" value="C:cytoplasm"/>
    <property type="evidence" value="ECO:0007669"/>
    <property type="project" value="TreeGrafter"/>
</dbReference>
<reference evidence="10 11" key="1">
    <citation type="journal article" date="2010" name="Stand. Genomic Sci.">
        <title>Complete genome sequence of Cellulomonas flavigena type strain (134).</title>
        <authorList>
            <person name="Abt B."/>
            <person name="Foster B."/>
            <person name="Lapidus A."/>
            <person name="Clum A."/>
            <person name="Sun H."/>
            <person name="Pukall R."/>
            <person name="Lucas S."/>
            <person name="Glavina Del Rio T."/>
            <person name="Nolan M."/>
            <person name="Tice H."/>
            <person name="Cheng J.F."/>
            <person name="Pitluck S."/>
            <person name="Liolios K."/>
            <person name="Ivanova N."/>
            <person name="Mavromatis K."/>
            <person name="Ovchinnikova G."/>
            <person name="Pati A."/>
            <person name="Goodwin L."/>
            <person name="Chen A."/>
            <person name="Palaniappan K."/>
            <person name="Land M."/>
            <person name="Hauser L."/>
            <person name="Chang Y.J."/>
            <person name="Jeffries C.D."/>
            <person name="Rohde M."/>
            <person name="Goker M."/>
            <person name="Woyke T."/>
            <person name="Bristow J."/>
            <person name="Eisen J.A."/>
            <person name="Markowitz V."/>
            <person name="Hugenholtz P."/>
            <person name="Kyrpides N.C."/>
            <person name="Klenk H.P."/>
        </authorList>
    </citation>
    <scope>NUCLEOTIDE SEQUENCE [LARGE SCALE GENOMIC DNA]</scope>
    <source>
        <strain evidence="11">ATCC 482 / DSM 20109 / BCRC 11376 / JCM 18109 / NBRC 3775 / NCIMB 8073 / NRS 134</strain>
    </source>
</reference>
<dbReference type="AlphaFoldDB" id="D5UDM3"/>
<dbReference type="PANTHER" id="PTHR42700">
    <property type="entry name" value="SULFATE ADENYLYLTRANSFERASE"/>
    <property type="match status" value="1"/>
</dbReference>
<sequence>MSDRDGMTLWLTGLPSTGKSTIAADVADRLRRDGARVTVLDGDEIRAELTPDLGYSRADRDENVRRIGFVARLLAAQGVVVLAPVVAPFAAGRASVRAAHDRDGTSFYEAYVATPLAECARRDVKGLYADQRAGRLRGLTGVDDPYEVPAAPDLVVPAGAQRPGESAALVHEFVRARRDSRHAGTHRRRWPSSLRASRSSPA</sequence>
<comment type="caution">
    <text evidence="6">Lacks conserved residue(s) required for the propagation of feature annotation.</text>
</comment>
<evidence type="ECO:0000256" key="4">
    <source>
        <dbReference type="ARBA" id="ARBA00022741"/>
    </source>
</evidence>
<dbReference type="CDD" id="cd02027">
    <property type="entry name" value="APSK"/>
    <property type="match status" value="1"/>
</dbReference>
<proteinExistence type="inferred from homology"/>
<accession>D5UDM3</accession>
<dbReference type="STRING" id="446466.Cfla_3608"/>
<dbReference type="Gene3D" id="3.40.50.300">
    <property type="entry name" value="P-loop containing nucleotide triphosphate hydrolases"/>
    <property type="match status" value="1"/>
</dbReference>
<evidence type="ECO:0000256" key="2">
    <source>
        <dbReference type="ARBA" id="ARBA00012121"/>
    </source>
</evidence>
<evidence type="ECO:0000256" key="1">
    <source>
        <dbReference type="ARBA" id="ARBA00001823"/>
    </source>
</evidence>
<evidence type="ECO:0000256" key="5">
    <source>
        <dbReference type="ARBA" id="ARBA00022840"/>
    </source>
</evidence>
<organism evidence="10 11">
    <name type="scientific">Cellulomonas flavigena (strain ATCC 482 / DSM 20109 / BCRC 11376 / JCM 18109 / NBRC 3775 / NCIMB 8073 / NRS 134)</name>
    <dbReference type="NCBI Taxonomy" id="446466"/>
    <lineage>
        <taxon>Bacteria</taxon>
        <taxon>Bacillati</taxon>
        <taxon>Actinomycetota</taxon>
        <taxon>Actinomycetes</taxon>
        <taxon>Micrococcales</taxon>
        <taxon>Cellulomonadaceae</taxon>
        <taxon>Cellulomonas</taxon>
    </lineage>
</organism>
<dbReference type="InterPro" id="IPR059117">
    <property type="entry name" value="APS_kinase_dom"/>
</dbReference>
<dbReference type="GO" id="GO:0005524">
    <property type="term" value="F:ATP binding"/>
    <property type="evidence" value="ECO:0007669"/>
    <property type="project" value="UniProtKB-UniRule"/>
</dbReference>
<feature type="compositionally biased region" description="Low complexity" evidence="8">
    <location>
        <begin position="191"/>
        <end position="202"/>
    </location>
</feature>
<comment type="function">
    <text evidence="6 7">Catalyzes the synthesis of activated sulfate.</text>
</comment>
<comment type="pathway">
    <text evidence="6 7">Sulfur metabolism; hydrogen sulfide biosynthesis; sulfite from sulfate: step 2/3.</text>
</comment>
<dbReference type="GO" id="GO:0070814">
    <property type="term" value="P:hydrogen sulfide biosynthetic process"/>
    <property type="evidence" value="ECO:0007669"/>
    <property type="project" value="UniProtKB-UniRule"/>
</dbReference>
<name>D5UDM3_CELFN</name>
<dbReference type="PANTHER" id="PTHR42700:SF1">
    <property type="entry name" value="SULFATE ADENYLYLTRANSFERASE"/>
    <property type="match status" value="1"/>
</dbReference>
<keyword evidence="11" id="KW-1185">Reference proteome</keyword>
<dbReference type="GO" id="GO:0004020">
    <property type="term" value="F:adenylylsulfate kinase activity"/>
    <property type="evidence" value="ECO:0007669"/>
    <property type="project" value="UniProtKB-UniRule"/>
</dbReference>
<evidence type="ECO:0000313" key="11">
    <source>
        <dbReference type="Proteomes" id="UP000000849"/>
    </source>
</evidence>
<keyword evidence="6" id="KW-0597">Phosphoprotein</keyword>
<dbReference type="EC" id="2.7.1.25" evidence="2 6"/>
<keyword evidence="3 6" id="KW-0808">Transferase</keyword>
<dbReference type="HOGENOM" id="CLU_046932_2_1_11"/>
<gene>
    <name evidence="6" type="primary">cysC</name>
    <name evidence="10" type="ordered locus">Cfla_3608</name>
</gene>
<evidence type="ECO:0000256" key="8">
    <source>
        <dbReference type="SAM" id="MobiDB-lite"/>
    </source>
</evidence>
<evidence type="ECO:0000259" key="9">
    <source>
        <dbReference type="Pfam" id="PF01583"/>
    </source>
</evidence>
<dbReference type="InterPro" id="IPR050512">
    <property type="entry name" value="Sulf_AdTrans/APS_kinase"/>
</dbReference>
<dbReference type="eggNOG" id="COG0529">
    <property type="taxonomic scope" value="Bacteria"/>
</dbReference>
<dbReference type="NCBIfam" id="TIGR00455">
    <property type="entry name" value="apsK"/>
    <property type="match status" value="1"/>
</dbReference>
<dbReference type="OrthoDB" id="9804504at2"/>
<dbReference type="EMBL" id="CP001964">
    <property type="protein sequence ID" value="ADG76479.1"/>
    <property type="molecule type" value="Genomic_DNA"/>
</dbReference>
<keyword evidence="5 6" id="KW-0067">ATP-binding</keyword>
<evidence type="ECO:0000256" key="3">
    <source>
        <dbReference type="ARBA" id="ARBA00022679"/>
    </source>
</evidence>
<dbReference type="KEGG" id="cfl:Cfla_3608"/>
<dbReference type="HAMAP" id="MF_00065">
    <property type="entry name" value="Adenylyl_sulf_kinase"/>
    <property type="match status" value="1"/>
</dbReference>
<comment type="catalytic activity">
    <reaction evidence="1 6 7">
        <text>adenosine 5'-phosphosulfate + ATP = 3'-phosphoadenylyl sulfate + ADP + H(+)</text>
        <dbReference type="Rhea" id="RHEA:24152"/>
        <dbReference type="ChEBI" id="CHEBI:15378"/>
        <dbReference type="ChEBI" id="CHEBI:30616"/>
        <dbReference type="ChEBI" id="CHEBI:58243"/>
        <dbReference type="ChEBI" id="CHEBI:58339"/>
        <dbReference type="ChEBI" id="CHEBI:456216"/>
        <dbReference type="EC" id="2.7.1.25"/>
    </reaction>
</comment>
<evidence type="ECO:0000313" key="10">
    <source>
        <dbReference type="EMBL" id="ADG76479.1"/>
    </source>
</evidence>
<dbReference type="RefSeq" id="WP_013118807.1">
    <property type="nucleotide sequence ID" value="NC_014151.1"/>
</dbReference>
<dbReference type="GO" id="GO:0010134">
    <property type="term" value="P:sulfate assimilation via adenylyl sulfate reduction"/>
    <property type="evidence" value="ECO:0007669"/>
    <property type="project" value="TreeGrafter"/>
</dbReference>
<dbReference type="GO" id="GO:0019379">
    <property type="term" value="P:sulfate assimilation, phosphoadenylyl sulfate reduction by phosphoadenylyl-sulfate reductase (thioredoxin)"/>
    <property type="evidence" value="ECO:0007669"/>
    <property type="project" value="TreeGrafter"/>
</dbReference>